<keyword evidence="3" id="KW-1185">Reference proteome</keyword>
<protein>
    <submittedName>
        <fullName evidence="2">Uncharacterized protein</fullName>
    </submittedName>
</protein>
<dbReference type="EMBL" id="GL376634">
    <property type="status" value="NOT_ANNOTATED_CDS"/>
    <property type="molecule type" value="Genomic_DNA"/>
</dbReference>
<feature type="region of interest" description="Disordered" evidence="1">
    <location>
        <begin position="78"/>
        <end position="118"/>
    </location>
</feature>
<organism evidence="2 3">
    <name type="scientific">Globisporangium ultimum (strain ATCC 200006 / CBS 805.95 / DAOM BR144)</name>
    <name type="common">Pythium ultimum</name>
    <dbReference type="NCBI Taxonomy" id="431595"/>
    <lineage>
        <taxon>Eukaryota</taxon>
        <taxon>Sar</taxon>
        <taxon>Stramenopiles</taxon>
        <taxon>Oomycota</taxon>
        <taxon>Peronosporomycetes</taxon>
        <taxon>Pythiales</taxon>
        <taxon>Pythiaceae</taxon>
        <taxon>Globisporangium</taxon>
    </lineage>
</organism>
<dbReference type="AlphaFoldDB" id="K3WAA5"/>
<dbReference type="EnsemblProtists" id="PYU1_T001896">
    <property type="protein sequence ID" value="PYU1_T001896"/>
    <property type="gene ID" value="PYU1_G001894"/>
</dbReference>
<dbReference type="VEuPathDB" id="FungiDB:PYU1_G001894"/>
<evidence type="ECO:0000313" key="2">
    <source>
        <dbReference type="EnsemblProtists" id="PYU1_T001896"/>
    </source>
</evidence>
<evidence type="ECO:0000313" key="3">
    <source>
        <dbReference type="Proteomes" id="UP000019132"/>
    </source>
</evidence>
<name>K3WAA5_GLOUD</name>
<sequence length="173" mass="18438">MATSPVSKSATPTSELLDMLSSADIARLVNEAAQGRLKSAKALRDALMLPVTIQKVQQILSSDDFQAKVKLAAAKATTASINADSASEDEDDATAAPDGIPRNAKANDKKRRPRTATVTKVDGTQLTISEGQVFKDRALVKNIVREFAAAQGKSVLIHRKTNGGNNFMYPNTV</sequence>
<dbReference type="Proteomes" id="UP000019132">
    <property type="component" value="Unassembled WGS sequence"/>
</dbReference>
<evidence type="ECO:0000256" key="1">
    <source>
        <dbReference type="SAM" id="MobiDB-lite"/>
    </source>
</evidence>
<dbReference type="eggNOG" id="ENOG502T403">
    <property type="taxonomic scope" value="Eukaryota"/>
</dbReference>
<accession>K3WAA5</accession>
<dbReference type="HOGENOM" id="CLU_1550641_0_0_1"/>
<reference evidence="2" key="3">
    <citation type="submission" date="2015-02" db="UniProtKB">
        <authorList>
            <consortium name="EnsemblProtists"/>
        </authorList>
    </citation>
    <scope>IDENTIFICATION</scope>
    <source>
        <strain evidence="2">DAOM BR144</strain>
    </source>
</reference>
<dbReference type="InParanoid" id="K3WAA5"/>
<reference evidence="3" key="1">
    <citation type="journal article" date="2010" name="Genome Biol.">
        <title>Genome sequence of the necrotrophic plant pathogen Pythium ultimum reveals original pathogenicity mechanisms and effector repertoire.</title>
        <authorList>
            <person name="Levesque C.A."/>
            <person name="Brouwer H."/>
            <person name="Cano L."/>
            <person name="Hamilton J.P."/>
            <person name="Holt C."/>
            <person name="Huitema E."/>
            <person name="Raffaele S."/>
            <person name="Robideau G.P."/>
            <person name="Thines M."/>
            <person name="Win J."/>
            <person name="Zerillo M.M."/>
            <person name="Beakes G.W."/>
            <person name="Boore J.L."/>
            <person name="Busam D."/>
            <person name="Dumas B."/>
            <person name="Ferriera S."/>
            <person name="Fuerstenberg S.I."/>
            <person name="Gachon C.M."/>
            <person name="Gaulin E."/>
            <person name="Govers F."/>
            <person name="Grenville-Briggs L."/>
            <person name="Horner N."/>
            <person name="Hostetler J."/>
            <person name="Jiang R.H."/>
            <person name="Johnson J."/>
            <person name="Krajaejun T."/>
            <person name="Lin H."/>
            <person name="Meijer H.J."/>
            <person name="Moore B."/>
            <person name="Morris P."/>
            <person name="Phuntmart V."/>
            <person name="Puiu D."/>
            <person name="Shetty J."/>
            <person name="Stajich J.E."/>
            <person name="Tripathy S."/>
            <person name="Wawra S."/>
            <person name="van West P."/>
            <person name="Whitty B.R."/>
            <person name="Coutinho P.M."/>
            <person name="Henrissat B."/>
            <person name="Martin F."/>
            <person name="Thomas P.D."/>
            <person name="Tyler B.M."/>
            <person name="De Vries R.P."/>
            <person name="Kamoun S."/>
            <person name="Yandell M."/>
            <person name="Tisserat N."/>
            <person name="Buell C.R."/>
        </authorList>
    </citation>
    <scope>NUCLEOTIDE SEQUENCE</scope>
    <source>
        <strain evidence="3">DAOM:BR144</strain>
    </source>
</reference>
<reference evidence="3" key="2">
    <citation type="submission" date="2010-04" db="EMBL/GenBank/DDBJ databases">
        <authorList>
            <person name="Buell R."/>
            <person name="Hamilton J."/>
            <person name="Hostetler J."/>
        </authorList>
    </citation>
    <scope>NUCLEOTIDE SEQUENCE [LARGE SCALE GENOMIC DNA]</scope>
    <source>
        <strain evidence="3">DAOM:BR144</strain>
    </source>
</reference>
<proteinExistence type="predicted"/>